<gene>
    <name evidence="3" type="ORF">MBM_01590</name>
</gene>
<name>K1XFU2_MARBU</name>
<feature type="region of interest" description="Disordered" evidence="2">
    <location>
        <begin position="202"/>
        <end position="286"/>
    </location>
</feature>
<sequence length="597" mass="66126">MDASSPLFDLRELGPPSHYEEPVEPPDGALLMEMIYQYFNEQPPKSPTLHPTPVESEFSSIKKWAASLEDFEASPADLEFPDLDELDGSWPDSIPSPLGSSSSEYSNSTVSGRPETPPLTMAVHVSPLRVQQDALGLELSKRTLSSVPANLNLNRSNRKSSVFTPQLGVSSMHAHAQASQSVPPAVLSELESCTPEERQAAHVGSLMRAKDAPKETSSRYSTPVTRPNTEYVRRARSQTSPTADRFSKALPPPPAMIHRRLESISRKRASRQSIHGQLPSQEQSEAEMERALLRIKRQWEIEQGVTSPPLKKEPNLISGFNPRPESRHVCFQVQEESEAERAPEPVKRAPVAAVVAHPEVPSPVPRKSEIQTPNVVAQLEKQARRTSQVRRQSKFKILSPLKKKLDVAQPVSSVLESTPSQGLRLTQGFFSGPLGMHIKMTRRVKAFSKVEWIVEGENGATLLKCFGQSKSTSRQTEFRDADDGQICQFRKKSGNTMVAQTPDGIMLFTIKSGSIYSSPNFTINHGSDLSAGQWIAKGGDDMESLRATWRGFQVGRISLESKLKKHTYVLEVAPDVDYCIMAALTIVFDDLRMDRGC</sequence>
<evidence type="ECO:0000313" key="3">
    <source>
        <dbReference type="EMBL" id="EKD19638.1"/>
    </source>
</evidence>
<dbReference type="SUPFAM" id="SSF54518">
    <property type="entry name" value="Tubby C-terminal domain-like"/>
    <property type="match status" value="1"/>
</dbReference>
<dbReference type="KEGG" id="mbe:MBM_01590"/>
<dbReference type="InterPro" id="IPR007612">
    <property type="entry name" value="LOR"/>
</dbReference>
<feature type="region of interest" description="Disordered" evidence="2">
    <location>
        <begin position="75"/>
        <end position="117"/>
    </location>
</feature>
<dbReference type="InParanoid" id="K1XFU2"/>
<feature type="compositionally biased region" description="Basic and acidic residues" evidence="2">
    <location>
        <begin position="208"/>
        <end position="217"/>
    </location>
</feature>
<accession>K1XFU2</accession>
<dbReference type="InterPro" id="IPR038595">
    <property type="entry name" value="LOR_sf"/>
</dbReference>
<feature type="compositionally biased region" description="Polar residues" evidence="2">
    <location>
        <begin position="271"/>
        <end position="283"/>
    </location>
</feature>
<protein>
    <submittedName>
        <fullName evidence="3">Uncharacterized protein</fullName>
    </submittedName>
</protein>
<dbReference type="Gene3D" id="2.40.160.200">
    <property type="entry name" value="LURP1-related"/>
    <property type="match status" value="1"/>
</dbReference>
<evidence type="ECO:0000313" key="4">
    <source>
        <dbReference type="Proteomes" id="UP000006753"/>
    </source>
</evidence>
<dbReference type="InterPro" id="IPR025659">
    <property type="entry name" value="Tubby-like_C"/>
</dbReference>
<evidence type="ECO:0000256" key="1">
    <source>
        <dbReference type="ARBA" id="ARBA00005437"/>
    </source>
</evidence>
<proteinExistence type="inferred from homology"/>
<dbReference type="Proteomes" id="UP000006753">
    <property type="component" value="Unassembled WGS sequence"/>
</dbReference>
<keyword evidence="4" id="KW-1185">Reference proteome</keyword>
<feature type="compositionally biased region" description="Polar residues" evidence="2">
    <location>
        <begin position="218"/>
        <end position="228"/>
    </location>
</feature>
<organism evidence="3 4">
    <name type="scientific">Marssonina brunnea f. sp. multigermtubi (strain MB_m1)</name>
    <name type="common">Marssonina leaf spot fungus</name>
    <dbReference type="NCBI Taxonomy" id="1072389"/>
    <lineage>
        <taxon>Eukaryota</taxon>
        <taxon>Fungi</taxon>
        <taxon>Dikarya</taxon>
        <taxon>Ascomycota</taxon>
        <taxon>Pezizomycotina</taxon>
        <taxon>Leotiomycetes</taxon>
        <taxon>Helotiales</taxon>
        <taxon>Drepanopezizaceae</taxon>
        <taxon>Drepanopeziza</taxon>
    </lineage>
</organism>
<feature type="region of interest" description="Disordered" evidence="2">
    <location>
        <begin position="1"/>
        <end position="25"/>
    </location>
</feature>
<dbReference type="HOGENOM" id="CLU_457141_0_0_1"/>
<dbReference type="OrthoDB" id="97518at2759"/>
<dbReference type="AlphaFoldDB" id="K1XFU2"/>
<reference evidence="3 4" key="1">
    <citation type="journal article" date="2012" name="BMC Genomics">
        <title>Sequencing the genome of Marssonina brunnea reveals fungus-poplar co-evolution.</title>
        <authorList>
            <person name="Zhu S."/>
            <person name="Cao Y.-Z."/>
            <person name="Jiang C."/>
            <person name="Tan B.-Y."/>
            <person name="Wang Z."/>
            <person name="Feng S."/>
            <person name="Zhang L."/>
            <person name="Su X.-H."/>
            <person name="Brejova B."/>
            <person name="Vinar T."/>
            <person name="Xu M."/>
            <person name="Wang M.-X."/>
            <person name="Zhang S.-G."/>
            <person name="Huang M.-R."/>
            <person name="Wu R."/>
            <person name="Zhou Y."/>
        </authorList>
    </citation>
    <scope>NUCLEOTIDE SEQUENCE [LARGE SCALE GENOMIC DNA]</scope>
    <source>
        <strain evidence="3 4">MB_m1</strain>
    </source>
</reference>
<feature type="compositionally biased region" description="Low complexity" evidence="2">
    <location>
        <begin position="91"/>
        <end position="111"/>
    </location>
</feature>
<dbReference type="Pfam" id="PF04525">
    <property type="entry name" value="LOR"/>
    <property type="match status" value="1"/>
</dbReference>
<dbReference type="EMBL" id="JH921430">
    <property type="protein sequence ID" value="EKD19638.1"/>
    <property type="molecule type" value="Genomic_DNA"/>
</dbReference>
<evidence type="ECO:0000256" key="2">
    <source>
        <dbReference type="SAM" id="MobiDB-lite"/>
    </source>
</evidence>
<comment type="similarity">
    <text evidence="1">Belongs to the LOR family.</text>
</comment>